<dbReference type="InterPro" id="IPR003593">
    <property type="entry name" value="AAA+_ATPase"/>
</dbReference>
<dbReference type="GO" id="GO:0016020">
    <property type="term" value="C:membrane"/>
    <property type="evidence" value="ECO:0000318"/>
    <property type="project" value="GO_Central"/>
</dbReference>
<dbReference type="PANTHER" id="PTHR43394:SF19">
    <property type="entry name" value="ABC TRANSPORTER B FAMILY"/>
    <property type="match status" value="1"/>
</dbReference>
<evidence type="ECO:0000256" key="3">
    <source>
        <dbReference type="ARBA" id="ARBA00022448"/>
    </source>
</evidence>
<dbReference type="OrthoDB" id="6500128at2759"/>
<evidence type="ECO:0000313" key="16">
    <source>
        <dbReference type="Proteomes" id="UP000007110"/>
    </source>
</evidence>
<dbReference type="PROSITE" id="PS50929">
    <property type="entry name" value="ABC_TM1F"/>
    <property type="match status" value="1"/>
</dbReference>
<feature type="transmembrane region" description="Helical" evidence="12">
    <location>
        <begin position="50"/>
        <end position="69"/>
    </location>
</feature>
<evidence type="ECO:0000256" key="2">
    <source>
        <dbReference type="ARBA" id="ARBA00006493"/>
    </source>
</evidence>
<evidence type="ECO:0000256" key="6">
    <source>
        <dbReference type="ARBA" id="ARBA00022840"/>
    </source>
</evidence>
<accession>A0A7M7SSI6</accession>
<dbReference type="CDD" id="cd03249">
    <property type="entry name" value="ABC_MTABC3_MDL1_MDL2"/>
    <property type="match status" value="1"/>
</dbReference>
<dbReference type="SMART" id="SM00382">
    <property type="entry name" value="AAA"/>
    <property type="match status" value="1"/>
</dbReference>
<keyword evidence="7" id="KW-0571">Peptide transport</keyword>
<dbReference type="AlphaFoldDB" id="A0A7M7SSI6"/>
<evidence type="ECO:0000256" key="7">
    <source>
        <dbReference type="ARBA" id="ARBA00022856"/>
    </source>
</evidence>
<feature type="domain" description="ABC transporter" evidence="13">
    <location>
        <begin position="545"/>
        <end position="781"/>
    </location>
</feature>
<keyword evidence="16" id="KW-1185">Reference proteome</keyword>
<feature type="transmembrane region" description="Helical" evidence="12">
    <location>
        <begin position="371"/>
        <end position="391"/>
    </location>
</feature>
<dbReference type="Gene3D" id="1.20.1560.10">
    <property type="entry name" value="ABC transporter type 1, transmembrane domain"/>
    <property type="match status" value="1"/>
</dbReference>
<organism evidence="15 16">
    <name type="scientific">Strongylocentrotus purpuratus</name>
    <name type="common">Purple sea urchin</name>
    <dbReference type="NCBI Taxonomy" id="7668"/>
    <lineage>
        <taxon>Eukaryota</taxon>
        <taxon>Metazoa</taxon>
        <taxon>Echinodermata</taxon>
        <taxon>Eleutherozoa</taxon>
        <taxon>Echinozoa</taxon>
        <taxon>Echinoidea</taxon>
        <taxon>Euechinoidea</taxon>
        <taxon>Echinacea</taxon>
        <taxon>Camarodonta</taxon>
        <taxon>Echinidea</taxon>
        <taxon>Strongylocentrotidae</taxon>
        <taxon>Strongylocentrotus</taxon>
    </lineage>
</organism>
<dbReference type="GO" id="GO:0140359">
    <property type="term" value="F:ABC-type transporter activity"/>
    <property type="evidence" value="ECO:0007669"/>
    <property type="project" value="InterPro"/>
</dbReference>
<feature type="transmembrane region" description="Helical" evidence="12">
    <location>
        <begin position="447"/>
        <end position="465"/>
    </location>
</feature>
<feature type="region of interest" description="Disordered" evidence="11">
    <location>
        <begin position="164"/>
        <end position="203"/>
    </location>
</feature>
<evidence type="ECO:0000256" key="1">
    <source>
        <dbReference type="ARBA" id="ARBA00004127"/>
    </source>
</evidence>
<feature type="transmembrane region" description="Helical" evidence="12">
    <location>
        <begin position="347"/>
        <end position="365"/>
    </location>
</feature>
<dbReference type="OMA" id="MLFRYTI"/>
<evidence type="ECO:0000256" key="5">
    <source>
        <dbReference type="ARBA" id="ARBA00022741"/>
    </source>
</evidence>
<dbReference type="InterPro" id="IPR036640">
    <property type="entry name" value="ABC1_TM_sf"/>
</dbReference>
<dbReference type="SUPFAM" id="SSF90123">
    <property type="entry name" value="ABC transporter transmembrane region"/>
    <property type="match status" value="1"/>
</dbReference>
<dbReference type="InterPro" id="IPR003439">
    <property type="entry name" value="ABC_transporter-like_ATP-bd"/>
</dbReference>
<evidence type="ECO:0000256" key="9">
    <source>
        <dbReference type="ARBA" id="ARBA00022989"/>
    </source>
</evidence>
<feature type="compositionally biased region" description="Acidic residues" evidence="11">
    <location>
        <begin position="790"/>
        <end position="799"/>
    </location>
</feature>
<dbReference type="GO" id="GO:0016887">
    <property type="term" value="F:ATP hydrolysis activity"/>
    <property type="evidence" value="ECO:0007669"/>
    <property type="project" value="InterPro"/>
</dbReference>
<sequence length="809" mass="90599">MKLYTSASVTLLFSSADAFFGCVFYLHGNNYELFDKDVFDYNFTHSTFELWLFSMLRVVILLGATIGVIKNPKNGAKGIKIARYPVGFINIVMILYAMAKIMLYTEYSDGNHDDDPWFLTLGVWTLVASLAMYGLWVYILQEARPSEERNFNLEGDTQGLINEDKNVERSCSSESENSSDNESSDSSSDDDDDDEDDDDNEGKKKKKSVKWYSLFMRLLAYSKGDWPFLLVGFIALMCATAGEVIWPLLTGRVLNGVVVEAERAQFKNGIILMTLISIGVAAADGVRGAFLNMAMARLNQRVTNHLFESILKQELGFFDKNRTGAITSRLTSDTVTISEALSNSIIIFLRSIFQVIGYIIFMMIISWRLTFITLISFPLIAVITDVFGSYYEKLSKKVQTSLANANIVAEETVSSLKTVRSFANEEGERKTYWNKLRITYLLRKKEAVAYGFFSVINSMCELMVFELMLFYGGHLVLKGMLNGGMLVSFILYQFELGVCLEKIADVSTALIRAAGASRKVFQLIDRKPTIMNEGRVAPRQFEGQLEFKNVTFAYPTRPSIPVLKDVSFTASPGEVLALVGPSGGGKSSCINLIEHFYEPTSGEVLIDGRNVKDYDHAFLHQKIALVGQEPVLYARSIHDNISYSLQDCSKERIESAAKQANAHNFIVHLNKGYQTQTGEKGLQLSGGQKQRVAIARALVRNPQMLLLDEATSALDAESEHLVQQALTKNFDTRTVVIVAHRLSTIEKADRIVVIDQGQVVEQGRHQELISSNGLYAGLVRRQLFGHDTDDDHDDDEEELEKTIGKKEKH</sequence>
<evidence type="ECO:0000256" key="11">
    <source>
        <dbReference type="SAM" id="MobiDB-lite"/>
    </source>
</evidence>
<dbReference type="Pfam" id="PF00664">
    <property type="entry name" value="ABC_membrane"/>
    <property type="match status" value="1"/>
</dbReference>
<dbReference type="KEGG" id="spu:575393"/>
<dbReference type="PROSITE" id="PS50893">
    <property type="entry name" value="ABC_TRANSPORTER_2"/>
    <property type="match status" value="1"/>
</dbReference>
<feature type="compositionally biased region" description="Basic and acidic residues" evidence="11">
    <location>
        <begin position="800"/>
        <end position="809"/>
    </location>
</feature>
<protein>
    <recommendedName>
        <fullName evidence="17">ATP-binding cassette sub-family B member 9</fullName>
    </recommendedName>
</protein>
<feature type="transmembrane region" description="Helical" evidence="12">
    <location>
        <begin position="269"/>
        <end position="291"/>
    </location>
</feature>
<dbReference type="GO" id="GO:0005524">
    <property type="term" value="F:ATP binding"/>
    <property type="evidence" value="ECO:0007669"/>
    <property type="project" value="UniProtKB-KW"/>
</dbReference>
<feature type="compositionally biased region" description="Acidic residues" evidence="11">
    <location>
        <begin position="177"/>
        <end position="200"/>
    </location>
</feature>
<dbReference type="InParanoid" id="A0A7M7SSI6"/>
<dbReference type="SUPFAM" id="SSF52540">
    <property type="entry name" value="P-loop containing nucleoside triphosphate hydrolases"/>
    <property type="match status" value="1"/>
</dbReference>
<keyword evidence="8" id="KW-1278">Translocase</keyword>
<evidence type="ECO:0000313" key="15">
    <source>
        <dbReference type="EnsemblMetazoa" id="XP_030827962"/>
    </source>
</evidence>
<dbReference type="FunCoup" id="A0A7M7SSI6">
    <property type="interactions" value="106"/>
</dbReference>
<dbReference type="Gene3D" id="3.40.50.300">
    <property type="entry name" value="P-loop containing nucleotide triphosphate hydrolases"/>
    <property type="match status" value="1"/>
</dbReference>
<evidence type="ECO:0000259" key="14">
    <source>
        <dbReference type="PROSITE" id="PS50929"/>
    </source>
</evidence>
<keyword evidence="5" id="KW-0547">Nucleotide-binding</keyword>
<dbReference type="EnsemblMetazoa" id="XM_030972102">
    <property type="protein sequence ID" value="XP_030827962"/>
    <property type="gene ID" value="LOC575393"/>
</dbReference>
<evidence type="ECO:0000256" key="4">
    <source>
        <dbReference type="ARBA" id="ARBA00022692"/>
    </source>
</evidence>
<dbReference type="GO" id="GO:0015833">
    <property type="term" value="P:peptide transport"/>
    <property type="evidence" value="ECO:0007669"/>
    <property type="project" value="UniProtKB-KW"/>
</dbReference>
<reference evidence="15" key="2">
    <citation type="submission" date="2021-01" db="UniProtKB">
        <authorList>
            <consortium name="EnsemblMetazoa"/>
        </authorList>
    </citation>
    <scope>IDENTIFICATION</scope>
</reference>
<dbReference type="PROSITE" id="PS00211">
    <property type="entry name" value="ABC_TRANSPORTER_1"/>
    <property type="match status" value="1"/>
</dbReference>
<proteinExistence type="inferred from homology"/>
<comment type="subcellular location">
    <subcellularLocation>
        <location evidence="1">Endomembrane system</location>
        <topology evidence="1">Multi-pass membrane protein</topology>
    </subcellularLocation>
</comment>
<evidence type="ECO:0000259" key="13">
    <source>
        <dbReference type="PROSITE" id="PS50893"/>
    </source>
</evidence>
<keyword evidence="6" id="KW-0067">ATP-binding</keyword>
<comment type="similarity">
    <text evidence="2">Belongs to the ABC transporter superfamily. ABCB family. MHC peptide exporter (TC 3.A.1.209) subfamily.</text>
</comment>
<dbReference type="InterPro" id="IPR027417">
    <property type="entry name" value="P-loop_NTPase"/>
</dbReference>
<dbReference type="InterPro" id="IPR011527">
    <property type="entry name" value="ABC1_TM_dom"/>
</dbReference>
<feature type="transmembrane region" description="Helical" evidence="12">
    <location>
        <begin position="117"/>
        <end position="140"/>
    </location>
</feature>
<dbReference type="FunFam" id="1.20.1560.10:FF:000364">
    <property type="entry name" value="Uncharacterized protein"/>
    <property type="match status" value="1"/>
</dbReference>
<dbReference type="InterPro" id="IPR039421">
    <property type="entry name" value="Type_1_exporter"/>
</dbReference>
<name>A0A7M7SSI6_STRPU</name>
<evidence type="ECO:0000256" key="12">
    <source>
        <dbReference type="SAM" id="Phobius"/>
    </source>
</evidence>
<feature type="transmembrane region" description="Helical" evidence="12">
    <location>
        <begin position="226"/>
        <end position="249"/>
    </location>
</feature>
<evidence type="ECO:0000256" key="10">
    <source>
        <dbReference type="ARBA" id="ARBA00023136"/>
    </source>
</evidence>
<keyword evidence="3" id="KW-0813">Transport</keyword>
<keyword evidence="7" id="KW-0653">Protein transport</keyword>
<dbReference type="FunFam" id="3.40.50.300:FF:000140">
    <property type="entry name" value="Lipid A export ATP-binding/permease protein MsbA"/>
    <property type="match status" value="1"/>
</dbReference>
<dbReference type="PANTHER" id="PTHR43394">
    <property type="entry name" value="ATP-DEPENDENT PERMEASE MDL1, MITOCHONDRIAL"/>
    <property type="match status" value="1"/>
</dbReference>
<dbReference type="GeneID" id="575393"/>
<evidence type="ECO:0000256" key="8">
    <source>
        <dbReference type="ARBA" id="ARBA00022967"/>
    </source>
</evidence>
<feature type="domain" description="ABC transmembrane type-1" evidence="14">
    <location>
        <begin position="230"/>
        <end position="512"/>
    </location>
</feature>
<dbReference type="PIRSF" id="PIRSF002773">
    <property type="entry name" value="ABC_prm/ATPase_B"/>
    <property type="match status" value="1"/>
</dbReference>
<dbReference type="Proteomes" id="UP000007110">
    <property type="component" value="Unassembled WGS sequence"/>
</dbReference>
<keyword evidence="10 12" id="KW-0472">Membrane</keyword>
<dbReference type="GO" id="GO:0042626">
    <property type="term" value="F:ATPase-coupled transmembrane transporter activity"/>
    <property type="evidence" value="ECO:0000318"/>
    <property type="project" value="GO_Central"/>
</dbReference>
<keyword evidence="9 12" id="KW-1133">Transmembrane helix</keyword>
<keyword evidence="4 12" id="KW-0812">Transmembrane</keyword>
<dbReference type="GO" id="GO:0012505">
    <property type="term" value="C:endomembrane system"/>
    <property type="evidence" value="ECO:0007669"/>
    <property type="project" value="UniProtKB-SubCell"/>
</dbReference>
<dbReference type="Pfam" id="PF00005">
    <property type="entry name" value="ABC_tran"/>
    <property type="match status" value="1"/>
</dbReference>
<evidence type="ECO:0008006" key="17">
    <source>
        <dbReference type="Google" id="ProtNLM"/>
    </source>
</evidence>
<dbReference type="RefSeq" id="XP_030827962.1">
    <property type="nucleotide sequence ID" value="XM_030972102.1"/>
</dbReference>
<dbReference type="GO" id="GO:0055085">
    <property type="term" value="P:transmembrane transport"/>
    <property type="evidence" value="ECO:0000318"/>
    <property type="project" value="GO_Central"/>
</dbReference>
<feature type="transmembrane region" description="Helical" evidence="12">
    <location>
        <begin position="81"/>
        <end position="105"/>
    </location>
</feature>
<dbReference type="InterPro" id="IPR017871">
    <property type="entry name" value="ABC_transporter-like_CS"/>
</dbReference>
<reference evidence="16" key="1">
    <citation type="submission" date="2015-02" db="EMBL/GenBank/DDBJ databases">
        <title>Genome sequencing for Strongylocentrotus purpuratus.</title>
        <authorList>
            <person name="Murali S."/>
            <person name="Liu Y."/>
            <person name="Vee V."/>
            <person name="English A."/>
            <person name="Wang M."/>
            <person name="Skinner E."/>
            <person name="Han Y."/>
            <person name="Muzny D.M."/>
            <person name="Worley K.C."/>
            <person name="Gibbs R.A."/>
        </authorList>
    </citation>
    <scope>NUCLEOTIDE SEQUENCE</scope>
</reference>
<feature type="region of interest" description="Disordered" evidence="11">
    <location>
        <begin position="785"/>
        <end position="809"/>
    </location>
</feature>